<keyword evidence="2" id="KW-1185">Reference proteome</keyword>
<evidence type="ECO:0000313" key="1">
    <source>
        <dbReference type="EMBL" id="MFC5358179.1"/>
    </source>
</evidence>
<name>A0ABW0GCF0_9PROT</name>
<dbReference type="Proteomes" id="UP001596166">
    <property type="component" value="Unassembled WGS sequence"/>
</dbReference>
<organism evidence="1 2">
    <name type="scientific">Azospirillum himalayense</name>
    <dbReference type="NCBI Taxonomy" id="654847"/>
    <lineage>
        <taxon>Bacteria</taxon>
        <taxon>Pseudomonadati</taxon>
        <taxon>Pseudomonadota</taxon>
        <taxon>Alphaproteobacteria</taxon>
        <taxon>Rhodospirillales</taxon>
        <taxon>Azospirillaceae</taxon>
        <taxon>Azospirillum</taxon>
    </lineage>
</organism>
<protein>
    <submittedName>
        <fullName evidence="1">Uncharacterized protein</fullName>
    </submittedName>
</protein>
<dbReference type="EMBL" id="JBHSLC010000081">
    <property type="protein sequence ID" value="MFC5358179.1"/>
    <property type="molecule type" value="Genomic_DNA"/>
</dbReference>
<proteinExistence type="predicted"/>
<accession>A0ABW0GCF0</accession>
<dbReference type="RefSeq" id="WP_376997884.1">
    <property type="nucleotide sequence ID" value="NZ_JBHSLC010000081.1"/>
</dbReference>
<reference evidence="2" key="1">
    <citation type="journal article" date="2019" name="Int. J. Syst. Evol. Microbiol.">
        <title>The Global Catalogue of Microorganisms (GCM) 10K type strain sequencing project: providing services to taxonomists for standard genome sequencing and annotation.</title>
        <authorList>
            <consortium name="The Broad Institute Genomics Platform"/>
            <consortium name="The Broad Institute Genome Sequencing Center for Infectious Disease"/>
            <person name="Wu L."/>
            <person name="Ma J."/>
        </authorList>
    </citation>
    <scope>NUCLEOTIDE SEQUENCE [LARGE SCALE GENOMIC DNA]</scope>
    <source>
        <strain evidence="2">CCUG 58760</strain>
    </source>
</reference>
<gene>
    <name evidence="1" type="ORF">ACFPMG_24635</name>
</gene>
<sequence length="111" mass="12575">MRRLPTDIDQIVSGQLSDRDFRNRMFLLQHGAAAMKRRDAEADKRFWSSQLVEACRAVGRHLRGGTLGSAWGRRSLASLRHAWNAYQKTARRAADFEPEGRVRKSPPAAAE</sequence>
<evidence type="ECO:0000313" key="2">
    <source>
        <dbReference type="Proteomes" id="UP001596166"/>
    </source>
</evidence>
<comment type="caution">
    <text evidence="1">The sequence shown here is derived from an EMBL/GenBank/DDBJ whole genome shotgun (WGS) entry which is preliminary data.</text>
</comment>